<organism evidence="2 3">
    <name type="scientific">Mollisia scopiformis</name>
    <name type="common">Conifer needle endophyte fungus</name>
    <name type="synonym">Phialocephala scopiformis</name>
    <dbReference type="NCBI Taxonomy" id="149040"/>
    <lineage>
        <taxon>Eukaryota</taxon>
        <taxon>Fungi</taxon>
        <taxon>Dikarya</taxon>
        <taxon>Ascomycota</taxon>
        <taxon>Pezizomycotina</taxon>
        <taxon>Leotiomycetes</taxon>
        <taxon>Helotiales</taxon>
        <taxon>Mollisiaceae</taxon>
        <taxon>Mollisia</taxon>
    </lineage>
</organism>
<dbReference type="InParanoid" id="A0A194WVR8"/>
<keyword evidence="3" id="KW-1185">Reference proteome</keyword>
<dbReference type="PANTHER" id="PTHR38123:SF1">
    <property type="entry name" value="HYDROPHOBIC SURFACE BINDING PROTEIN"/>
    <property type="match status" value="1"/>
</dbReference>
<evidence type="ECO:0000313" key="3">
    <source>
        <dbReference type="Proteomes" id="UP000070700"/>
    </source>
</evidence>
<feature type="signal peptide" evidence="1">
    <location>
        <begin position="1"/>
        <end position="16"/>
    </location>
</feature>
<reference evidence="2 3" key="1">
    <citation type="submission" date="2015-10" db="EMBL/GenBank/DDBJ databases">
        <title>Full genome of DAOMC 229536 Phialocephala scopiformis, a fungal endophyte of spruce producing the potent anti-insectan compound rugulosin.</title>
        <authorList>
            <consortium name="DOE Joint Genome Institute"/>
            <person name="Walker A.K."/>
            <person name="Frasz S.L."/>
            <person name="Seifert K.A."/>
            <person name="Miller J.D."/>
            <person name="Mondo S.J."/>
            <person name="Labutti K."/>
            <person name="Lipzen A."/>
            <person name="Dockter R."/>
            <person name="Kennedy M."/>
            <person name="Grigoriev I.V."/>
            <person name="Spatafora J.W."/>
        </authorList>
    </citation>
    <scope>NUCLEOTIDE SEQUENCE [LARGE SCALE GENOMIC DNA]</scope>
    <source>
        <strain evidence="2 3">CBS 120377</strain>
    </source>
</reference>
<dbReference type="EMBL" id="KQ947425">
    <property type="protein sequence ID" value="KUJ12066.1"/>
    <property type="molecule type" value="Genomic_DNA"/>
</dbReference>
<dbReference type="GO" id="GO:0005576">
    <property type="term" value="C:extracellular region"/>
    <property type="evidence" value="ECO:0007669"/>
    <property type="project" value="TreeGrafter"/>
</dbReference>
<dbReference type="Pfam" id="PF12296">
    <property type="entry name" value="HsbA"/>
    <property type="match status" value="1"/>
</dbReference>
<evidence type="ECO:0000256" key="1">
    <source>
        <dbReference type="SAM" id="SignalP"/>
    </source>
</evidence>
<accession>A0A194WVR8</accession>
<dbReference type="GeneID" id="28815668"/>
<dbReference type="AlphaFoldDB" id="A0A194WVR8"/>
<dbReference type="InterPro" id="IPR021054">
    <property type="entry name" value="Cell_wall_mannoprotein_1"/>
</dbReference>
<keyword evidence="1" id="KW-0732">Signal</keyword>
<evidence type="ECO:0008006" key="4">
    <source>
        <dbReference type="Google" id="ProtNLM"/>
    </source>
</evidence>
<protein>
    <recommendedName>
        <fullName evidence="4">Hydrophobic surface binding protein</fullName>
    </recommendedName>
</protein>
<dbReference type="PANTHER" id="PTHR38123">
    <property type="entry name" value="CELL WALL SERINE-THREONINE-RICH GALACTOMANNOPROTEIN MP1 (AFU_ORTHOLOGUE AFUA_4G03240)"/>
    <property type="match status" value="1"/>
</dbReference>
<gene>
    <name evidence="2" type="ORF">LY89DRAFT_220767</name>
</gene>
<dbReference type="OrthoDB" id="3485059at2759"/>
<evidence type="ECO:0000313" key="2">
    <source>
        <dbReference type="EMBL" id="KUJ12066.1"/>
    </source>
</evidence>
<name>A0A194WVR8_MOLSC</name>
<sequence length="174" mass="17775">MVIIKNVLLLVTAATALTLGKRDVNTILSDISTIDSNVKALTTAANNYNGGVLAAIPITSAESTLDKSINQGTSDAQATSQLSSADSKSILAAINNLTPDIAASLTAVENKKANFAADGLTSIVQNDLATLKSDTDAFADALIAIASADSKDQATAQKATIDSDFQGAIDDFAN</sequence>
<feature type="chain" id="PRO_5008267513" description="Hydrophobic surface binding protein" evidence="1">
    <location>
        <begin position="17"/>
        <end position="174"/>
    </location>
</feature>
<dbReference type="Gene3D" id="1.20.1280.140">
    <property type="match status" value="1"/>
</dbReference>
<proteinExistence type="predicted"/>
<dbReference type="RefSeq" id="XP_018066421.1">
    <property type="nucleotide sequence ID" value="XM_018205942.1"/>
</dbReference>
<dbReference type="KEGG" id="psco:LY89DRAFT_220767"/>
<dbReference type="Proteomes" id="UP000070700">
    <property type="component" value="Unassembled WGS sequence"/>
</dbReference>